<dbReference type="AlphaFoldDB" id="A0A9W9K0B2"/>
<keyword evidence="3" id="KW-0813">Transport</keyword>
<feature type="transmembrane region" description="Helical" evidence="8">
    <location>
        <begin position="138"/>
        <end position="156"/>
    </location>
</feature>
<evidence type="ECO:0000313" key="9">
    <source>
        <dbReference type="EMBL" id="KAJ5088454.1"/>
    </source>
</evidence>
<keyword evidence="6 8" id="KW-0472">Membrane</keyword>
<comment type="similarity">
    <text evidence="2">Belongs to the oligopeptide OPT transporter family.</text>
</comment>
<feature type="transmembrane region" description="Helical" evidence="8">
    <location>
        <begin position="586"/>
        <end position="604"/>
    </location>
</feature>
<dbReference type="InterPro" id="IPR045035">
    <property type="entry name" value="YSL-like"/>
</dbReference>
<evidence type="ECO:0000256" key="6">
    <source>
        <dbReference type="ARBA" id="ARBA00023136"/>
    </source>
</evidence>
<dbReference type="Pfam" id="PF03169">
    <property type="entry name" value="OPT"/>
    <property type="match status" value="1"/>
</dbReference>
<accession>A0A9W9K0B2</accession>
<gene>
    <name evidence="9" type="ORF">N7456_012070</name>
</gene>
<comment type="caution">
    <text evidence="9">The sequence shown here is derived from an EMBL/GenBank/DDBJ whole genome shotgun (WGS) entry which is preliminary data.</text>
</comment>
<dbReference type="Proteomes" id="UP001149165">
    <property type="component" value="Unassembled WGS sequence"/>
</dbReference>
<dbReference type="NCBIfam" id="TIGR00728">
    <property type="entry name" value="OPT_sfam"/>
    <property type="match status" value="1"/>
</dbReference>
<dbReference type="GO" id="GO:0000329">
    <property type="term" value="C:fungal-type vacuole membrane"/>
    <property type="evidence" value="ECO:0007669"/>
    <property type="project" value="TreeGrafter"/>
</dbReference>
<reference evidence="9" key="2">
    <citation type="journal article" date="2023" name="IMA Fungus">
        <title>Comparative genomic study of the Penicillium genus elucidates a diverse pangenome and 15 lateral gene transfer events.</title>
        <authorList>
            <person name="Petersen C."/>
            <person name="Sorensen T."/>
            <person name="Nielsen M.R."/>
            <person name="Sondergaard T.E."/>
            <person name="Sorensen J.L."/>
            <person name="Fitzpatrick D.A."/>
            <person name="Frisvad J.C."/>
            <person name="Nielsen K.L."/>
        </authorList>
    </citation>
    <scope>NUCLEOTIDE SEQUENCE</scope>
    <source>
        <strain evidence="9">IBT 30069</strain>
    </source>
</reference>
<dbReference type="PANTHER" id="PTHR31645">
    <property type="entry name" value="OLIGOPEPTIDE TRANSPORTER YGL114W-RELATED"/>
    <property type="match status" value="1"/>
</dbReference>
<dbReference type="GO" id="GO:0035673">
    <property type="term" value="F:oligopeptide transmembrane transporter activity"/>
    <property type="evidence" value="ECO:0007669"/>
    <property type="project" value="InterPro"/>
</dbReference>
<name>A0A9W9K0B2_9EURO</name>
<feature type="transmembrane region" description="Helical" evidence="8">
    <location>
        <begin position="413"/>
        <end position="435"/>
    </location>
</feature>
<feature type="transmembrane region" description="Helical" evidence="8">
    <location>
        <begin position="616"/>
        <end position="634"/>
    </location>
</feature>
<dbReference type="OrthoDB" id="627262at2759"/>
<feature type="transmembrane region" description="Helical" evidence="8">
    <location>
        <begin position="231"/>
        <end position="250"/>
    </location>
</feature>
<protein>
    <submittedName>
        <fullName evidence="9">OPT oligopeptide transporter</fullName>
    </submittedName>
</protein>
<reference evidence="9" key="1">
    <citation type="submission" date="2022-11" db="EMBL/GenBank/DDBJ databases">
        <authorList>
            <person name="Petersen C."/>
        </authorList>
    </citation>
    <scope>NUCLEOTIDE SEQUENCE</scope>
    <source>
        <strain evidence="9">IBT 30069</strain>
    </source>
</reference>
<feature type="transmembrane region" description="Helical" evidence="8">
    <location>
        <begin position="94"/>
        <end position="118"/>
    </location>
</feature>
<comment type="subcellular location">
    <subcellularLocation>
        <location evidence="1">Membrane</location>
        <topology evidence="1">Multi-pass membrane protein</topology>
    </subcellularLocation>
</comment>
<dbReference type="EMBL" id="JAPQKH010000007">
    <property type="protein sequence ID" value="KAJ5088454.1"/>
    <property type="molecule type" value="Genomic_DNA"/>
</dbReference>
<feature type="transmembrane region" description="Helical" evidence="8">
    <location>
        <begin position="535"/>
        <end position="552"/>
    </location>
</feature>
<evidence type="ECO:0000256" key="2">
    <source>
        <dbReference type="ARBA" id="ARBA00008807"/>
    </source>
</evidence>
<evidence type="ECO:0000256" key="5">
    <source>
        <dbReference type="ARBA" id="ARBA00022989"/>
    </source>
</evidence>
<feature type="region of interest" description="Disordered" evidence="7">
    <location>
        <begin position="1"/>
        <end position="21"/>
    </location>
</feature>
<evidence type="ECO:0000313" key="10">
    <source>
        <dbReference type="Proteomes" id="UP001149165"/>
    </source>
</evidence>
<feature type="transmembrane region" description="Helical" evidence="8">
    <location>
        <begin position="323"/>
        <end position="345"/>
    </location>
</feature>
<organism evidence="9 10">
    <name type="scientific">Penicillium angulare</name>
    <dbReference type="NCBI Taxonomy" id="116970"/>
    <lineage>
        <taxon>Eukaryota</taxon>
        <taxon>Fungi</taxon>
        <taxon>Dikarya</taxon>
        <taxon>Ascomycota</taxon>
        <taxon>Pezizomycotina</taxon>
        <taxon>Eurotiomycetes</taxon>
        <taxon>Eurotiomycetidae</taxon>
        <taxon>Eurotiales</taxon>
        <taxon>Aspergillaceae</taxon>
        <taxon>Penicillium</taxon>
    </lineage>
</organism>
<feature type="transmembrane region" description="Helical" evidence="8">
    <location>
        <begin position="441"/>
        <end position="459"/>
    </location>
</feature>
<proteinExistence type="inferred from homology"/>
<keyword evidence="4 8" id="KW-0812">Transmembrane</keyword>
<evidence type="ECO:0000256" key="8">
    <source>
        <dbReference type="SAM" id="Phobius"/>
    </source>
</evidence>
<evidence type="ECO:0000256" key="7">
    <source>
        <dbReference type="SAM" id="MobiDB-lite"/>
    </source>
</evidence>
<keyword evidence="5 8" id="KW-1133">Transmembrane helix</keyword>
<dbReference type="InterPro" id="IPR004813">
    <property type="entry name" value="OPT"/>
</dbReference>
<evidence type="ECO:0000256" key="3">
    <source>
        <dbReference type="ARBA" id="ARBA00022448"/>
    </source>
</evidence>
<sequence>MVDQSPGAGLEEEAQLGSTDSQTILEHDNLPTFTYRSLGVGLIIGIVACLSNVYFGLQNGFADTMSMATSLLGFGFFRPWGSSLNPPFGPKENVLIQSIAGAMASMPITAGLISVVVALETLLGPSEGGPLHFKWIDLTIWALGLSFSGAFVAMLLRDYILRQDSMPFPSATASATIIKSFHNQNGKPVSNYVSSGDEQAYISIRQGEYEEQNGTVDEPHISENSFRDMGLAFLVSGIITIVEIFVTVLHDIPFLGNHMAENWLWTFNLSPGIFGQGIITGPSITLHMLAGTIVGWGILSPIAKSYGWAPGDVNDWTSGSRGWTLWIAISILLSDCLVNLIWMLLTLERVQNKIRDASAWTSQTFARCFRPTTTGPIFLDDQNNAYTNHIDPVLETEHHDTGKSKLLTSAKQYHVLGTSIFASALLCTATTKFTFGEDVPVGATFLAIGISAFLGLISIRAMGQTDHSPVSALGKLSQFLFAAIISKSNPHRFIINLAMGAIGEAGAAQATGLMYDLKTGAILGANPWAQLSGHLLGSLLGAFVSTAFYKLYTTVYTIPGPLFQTPTAYIWVAAAKMAYGAGLPPYSFQFSIGFAIVFAVIAALKIRFEGSTWSRFIPGGVAFAVGMVLSVILGC</sequence>
<dbReference type="PANTHER" id="PTHR31645:SF0">
    <property type="entry name" value="OLIGOPEPTIDE TRANSPORTER YGL114W-RELATED"/>
    <property type="match status" value="1"/>
</dbReference>
<feature type="transmembrane region" description="Helical" evidence="8">
    <location>
        <begin position="262"/>
        <end position="279"/>
    </location>
</feature>
<feature type="transmembrane region" description="Helical" evidence="8">
    <location>
        <begin position="286"/>
        <end position="303"/>
    </location>
</feature>
<evidence type="ECO:0000256" key="4">
    <source>
        <dbReference type="ARBA" id="ARBA00022692"/>
    </source>
</evidence>
<keyword evidence="10" id="KW-1185">Reference proteome</keyword>
<feature type="transmembrane region" description="Helical" evidence="8">
    <location>
        <begin position="38"/>
        <end position="57"/>
    </location>
</feature>
<evidence type="ECO:0000256" key="1">
    <source>
        <dbReference type="ARBA" id="ARBA00004141"/>
    </source>
</evidence>